<gene>
    <name evidence="1" type="ORF">MCC93_20850</name>
</gene>
<name>A0A0C1E3Q8_9NEIS</name>
<dbReference type="EMBL" id="JUFZ01000101">
    <property type="protein sequence ID" value="KIC06489.1"/>
    <property type="molecule type" value="Genomic_DNA"/>
</dbReference>
<evidence type="ECO:0000313" key="1">
    <source>
        <dbReference type="EMBL" id="KIC06489.1"/>
    </source>
</evidence>
<proteinExistence type="predicted"/>
<comment type="caution">
    <text evidence="1">The sequence shown here is derived from an EMBL/GenBank/DDBJ whole genome shotgun (WGS) entry which is preliminary data.</text>
</comment>
<sequence length="38" mass="4565">MWLNLICKAQSLKKSSENQKLGFQTTFLNSWLYWCVRV</sequence>
<accession>A0A0C1E3Q8</accession>
<dbReference type="Proteomes" id="UP000031390">
    <property type="component" value="Unassembled WGS sequence"/>
</dbReference>
<evidence type="ECO:0000313" key="2">
    <source>
        <dbReference type="Proteomes" id="UP000031390"/>
    </source>
</evidence>
<dbReference type="AlphaFoldDB" id="A0A0C1E3Q8"/>
<reference evidence="1 2" key="1">
    <citation type="submission" date="2014-12" db="EMBL/GenBank/DDBJ databases">
        <title>Genome sequence of Morococcus cerebrosus.</title>
        <authorList>
            <person name="Shin S.-K."/>
            <person name="Yi H."/>
        </authorList>
    </citation>
    <scope>NUCLEOTIDE SEQUENCE [LARGE SCALE GENOMIC DNA]</scope>
    <source>
        <strain evidence="1 2">CIP 81.93</strain>
    </source>
</reference>
<organism evidence="1 2">
    <name type="scientific">Morococcus cerebrosus</name>
    <dbReference type="NCBI Taxonomy" id="1056807"/>
    <lineage>
        <taxon>Bacteria</taxon>
        <taxon>Pseudomonadati</taxon>
        <taxon>Pseudomonadota</taxon>
        <taxon>Betaproteobacteria</taxon>
        <taxon>Neisseriales</taxon>
        <taxon>Neisseriaceae</taxon>
        <taxon>Morococcus</taxon>
    </lineage>
</organism>
<protein>
    <submittedName>
        <fullName evidence="1">Uncharacterized protein</fullName>
    </submittedName>
</protein>